<dbReference type="RefSeq" id="WP_128214758.1">
    <property type="nucleotide sequence ID" value="NZ_CP025746.1"/>
</dbReference>
<keyword evidence="3" id="KW-1185">Reference proteome</keyword>
<evidence type="ECO:0000313" key="2">
    <source>
        <dbReference type="EMBL" id="QAA34036.1"/>
    </source>
</evidence>
<dbReference type="KEGG" id="cmah:C1I91_21765"/>
<keyword evidence="1" id="KW-1133">Transmembrane helix</keyword>
<name>A0A410DXX5_9CLOT</name>
<organism evidence="2 3">
    <name type="scientific">Clostridium manihotivorum</name>
    <dbReference type="NCBI Taxonomy" id="2320868"/>
    <lineage>
        <taxon>Bacteria</taxon>
        <taxon>Bacillati</taxon>
        <taxon>Bacillota</taxon>
        <taxon>Clostridia</taxon>
        <taxon>Eubacteriales</taxon>
        <taxon>Clostridiaceae</taxon>
        <taxon>Clostridium</taxon>
    </lineage>
</organism>
<dbReference type="EMBL" id="CP025746">
    <property type="protein sequence ID" value="QAA34036.1"/>
    <property type="molecule type" value="Genomic_DNA"/>
</dbReference>
<dbReference type="AlphaFoldDB" id="A0A410DXX5"/>
<proteinExistence type="predicted"/>
<feature type="transmembrane region" description="Helical" evidence="1">
    <location>
        <begin position="38"/>
        <end position="63"/>
    </location>
</feature>
<dbReference type="Pfam" id="PF04531">
    <property type="entry name" value="Phage_holin_1"/>
    <property type="match status" value="1"/>
</dbReference>
<keyword evidence="1" id="KW-0472">Membrane</keyword>
<gene>
    <name evidence="2" type="ORF">C1I91_21765</name>
</gene>
<dbReference type="OrthoDB" id="1922895at2"/>
<accession>A0A410DXX5</accession>
<reference evidence="2 3" key="1">
    <citation type="submission" date="2018-01" db="EMBL/GenBank/DDBJ databases">
        <title>Genome Sequencing and Assembly of Anaerobacter polyendosporus strain CT4.</title>
        <authorList>
            <person name="Tachaapaikoon C."/>
            <person name="Sutheeworapong S."/>
            <person name="Jenjaroenpun P."/>
            <person name="Wongsurawat T."/>
            <person name="Nookeaw I."/>
            <person name="Cheawchanlertfa P."/>
            <person name="Kosugi A."/>
            <person name="Cheevadhanarak S."/>
            <person name="Ratanakhanokchai K."/>
        </authorList>
    </citation>
    <scope>NUCLEOTIDE SEQUENCE [LARGE SCALE GENOMIC DNA]</scope>
    <source>
        <strain evidence="2 3">CT4</strain>
    </source>
</reference>
<protein>
    <submittedName>
        <fullName evidence="2">Holin</fullName>
    </submittedName>
</protein>
<feature type="transmembrane region" description="Helical" evidence="1">
    <location>
        <begin position="9"/>
        <end position="26"/>
    </location>
</feature>
<evidence type="ECO:0000313" key="3">
    <source>
        <dbReference type="Proteomes" id="UP000286268"/>
    </source>
</evidence>
<keyword evidence="1" id="KW-0812">Transmembrane</keyword>
<sequence>MDKSRFRNYGLWVAIAALIPMVLQGFGLDILPSNYKDIINAILSILVMAGILNDPTTAAKWFLDDKKKAKAEKSEEAYDEITQATISRENEEKK</sequence>
<evidence type="ECO:0000256" key="1">
    <source>
        <dbReference type="SAM" id="Phobius"/>
    </source>
</evidence>
<dbReference type="Proteomes" id="UP000286268">
    <property type="component" value="Chromosome"/>
</dbReference>
<dbReference type="InterPro" id="IPR006485">
    <property type="entry name" value="Phage-like_holin"/>
</dbReference>